<evidence type="ECO:0000313" key="2">
    <source>
        <dbReference type="Proteomes" id="UP001207468"/>
    </source>
</evidence>
<reference evidence="1" key="1">
    <citation type="submission" date="2021-03" db="EMBL/GenBank/DDBJ databases">
        <title>Evolutionary priming and transition to the ectomycorrhizal habit in an iconic lineage of mushroom-forming fungi: is preadaptation a requirement?</title>
        <authorList>
            <consortium name="DOE Joint Genome Institute"/>
            <person name="Looney B.P."/>
            <person name="Miyauchi S."/>
            <person name="Morin E."/>
            <person name="Drula E."/>
            <person name="Courty P.E."/>
            <person name="Chicoki N."/>
            <person name="Fauchery L."/>
            <person name="Kohler A."/>
            <person name="Kuo A."/>
            <person name="LaButti K."/>
            <person name="Pangilinan J."/>
            <person name="Lipzen A."/>
            <person name="Riley R."/>
            <person name="Andreopoulos W."/>
            <person name="He G."/>
            <person name="Johnson J."/>
            <person name="Barry K.W."/>
            <person name="Grigoriev I.V."/>
            <person name="Nagy L."/>
            <person name="Hibbett D."/>
            <person name="Henrissat B."/>
            <person name="Matheny P.B."/>
            <person name="Labbe J."/>
            <person name="Martin A.F."/>
        </authorList>
    </citation>
    <scope>NUCLEOTIDE SEQUENCE</scope>
    <source>
        <strain evidence="1">BPL698</strain>
    </source>
</reference>
<name>A0ACC0U0A9_9AGAM</name>
<keyword evidence="2" id="KW-1185">Reference proteome</keyword>
<accession>A0ACC0U0A9</accession>
<evidence type="ECO:0000313" key="1">
    <source>
        <dbReference type="EMBL" id="KAI9455885.1"/>
    </source>
</evidence>
<dbReference type="Proteomes" id="UP001207468">
    <property type="component" value="Unassembled WGS sequence"/>
</dbReference>
<organism evidence="1 2">
    <name type="scientific">Russula earlei</name>
    <dbReference type="NCBI Taxonomy" id="71964"/>
    <lineage>
        <taxon>Eukaryota</taxon>
        <taxon>Fungi</taxon>
        <taxon>Dikarya</taxon>
        <taxon>Basidiomycota</taxon>
        <taxon>Agaricomycotina</taxon>
        <taxon>Agaricomycetes</taxon>
        <taxon>Russulales</taxon>
        <taxon>Russulaceae</taxon>
        <taxon>Russula</taxon>
    </lineage>
</organism>
<dbReference type="EMBL" id="JAGFNK010000244">
    <property type="protein sequence ID" value="KAI9455885.1"/>
    <property type="molecule type" value="Genomic_DNA"/>
</dbReference>
<comment type="caution">
    <text evidence="1">The sequence shown here is derived from an EMBL/GenBank/DDBJ whole genome shotgun (WGS) entry which is preliminary data.</text>
</comment>
<proteinExistence type="predicted"/>
<gene>
    <name evidence="1" type="ORF">F5148DRAFT_1151411</name>
</gene>
<protein>
    <submittedName>
        <fullName evidence="1">Uncharacterized protein</fullName>
    </submittedName>
</protein>
<sequence>MSWFSPLSTPSSSHLLSTLPLGHLATEDLQGEGVVHRPSARIRSRDGTGEVMIHGADVTHTAKHLRGEISRRDQNDAGTGIVVGKKESVGESGWDNRWPWARLVMGSELEETLERAWG</sequence>